<organism evidence="2 3">
    <name type="scientific">Tenacibaculum singaporense</name>
    <dbReference type="NCBI Taxonomy" id="2358479"/>
    <lineage>
        <taxon>Bacteria</taxon>
        <taxon>Pseudomonadati</taxon>
        <taxon>Bacteroidota</taxon>
        <taxon>Flavobacteriia</taxon>
        <taxon>Flavobacteriales</taxon>
        <taxon>Flavobacteriaceae</taxon>
        <taxon>Tenacibaculum</taxon>
    </lineage>
</organism>
<dbReference type="Pfam" id="PF26115">
    <property type="entry name" value="PDDEXK_GAPS4"/>
    <property type="match status" value="1"/>
</dbReference>
<reference evidence="2 3" key="1">
    <citation type="submission" date="2018-09" db="EMBL/GenBank/DDBJ databases">
        <title>Insights into the microbiota of Asian seabass (Lates calcarifer) with tenacibaculosis symptoms and description of sp. nov. Tenacibaculum singaporense.</title>
        <authorList>
            <person name="Miyake S."/>
            <person name="Soh M."/>
            <person name="Azman M.N."/>
            <person name="Ngoh S.Y."/>
            <person name="Orban L."/>
        </authorList>
    </citation>
    <scope>NUCLEOTIDE SEQUENCE [LARGE SCALE GENOMIC DNA]</scope>
    <source>
        <strain evidence="2 3">DSM 106434</strain>
    </source>
</reference>
<evidence type="ECO:0000259" key="1">
    <source>
        <dbReference type="Pfam" id="PF26115"/>
    </source>
</evidence>
<name>A0A3S8RAW3_9FLAO</name>
<sequence>MGEWSKSIGEKGEKIVKFLFEDTLEFNSLIENETINCNYPKEHKRKEAKKDRTTHGIDGLIYYKSPVEDELLDICLISSKYTSEEYPNSPKAKFKSYVEDLAHTLQCFNNSQKKNEINHKFTDVTKTHVTGILVWLSDESDIGFDLNSKVNNSLFSSDLIFDEIILIDNQRINFLYESIYKTKLLNKDSKVDFVYHNSGINFNARQEKTYGNVFPLNYIYSDIIPLRIEDKSKNKVTFSIFVNDDFNNDNLARILSFTKSFDYLNAIDETIINFKTYNSLTDISIIKDVLSTYDNYKLEDNLFIGKFPIDYRN</sequence>
<dbReference type="AlphaFoldDB" id="A0A3S8RAW3"/>
<dbReference type="RefSeq" id="WP_125068966.1">
    <property type="nucleotide sequence ID" value="NZ_CP032548.1"/>
</dbReference>
<accession>A0A3S8RAW3</accession>
<feature type="domain" description="GAPS4 PD-(D/E)XK nuclease" evidence="1">
    <location>
        <begin position="1"/>
        <end position="171"/>
    </location>
</feature>
<protein>
    <recommendedName>
        <fullName evidence="1">GAPS4 PD-(D/E)XK nuclease domain-containing protein</fullName>
    </recommendedName>
</protein>
<evidence type="ECO:0000313" key="2">
    <source>
        <dbReference type="EMBL" id="AZJ36875.1"/>
    </source>
</evidence>
<dbReference type="EMBL" id="CP032548">
    <property type="protein sequence ID" value="AZJ36875.1"/>
    <property type="molecule type" value="Genomic_DNA"/>
</dbReference>
<dbReference type="InterPro" id="IPR058873">
    <property type="entry name" value="PDDEXK_GAPS4"/>
</dbReference>
<keyword evidence="3" id="KW-1185">Reference proteome</keyword>
<proteinExistence type="predicted"/>
<dbReference type="Proteomes" id="UP000274593">
    <property type="component" value="Chromosome"/>
</dbReference>
<evidence type="ECO:0000313" key="3">
    <source>
        <dbReference type="Proteomes" id="UP000274593"/>
    </source>
</evidence>
<dbReference type="KEGG" id="tsig:D6T69_15550"/>
<gene>
    <name evidence="2" type="ORF">D6T69_15550</name>
</gene>